<keyword evidence="1" id="KW-0238">DNA-binding</keyword>
<dbReference type="NCBIfam" id="TIGR00738">
    <property type="entry name" value="rrf2_super"/>
    <property type="match status" value="1"/>
</dbReference>
<dbReference type="EMBL" id="CAADEY010000033">
    <property type="protein sequence ID" value="VFJ51924.1"/>
    <property type="molecule type" value="Genomic_DNA"/>
</dbReference>
<dbReference type="PANTHER" id="PTHR33221:SF5">
    <property type="entry name" value="HTH-TYPE TRANSCRIPTIONAL REGULATOR ISCR"/>
    <property type="match status" value="1"/>
</dbReference>
<dbReference type="SUPFAM" id="SSF46785">
    <property type="entry name" value="Winged helix' DNA-binding domain"/>
    <property type="match status" value="1"/>
</dbReference>
<gene>
    <name evidence="4" type="ORF">BECKDK2373B_GA0170837_104419</name>
    <name evidence="3" type="ORF">BECKDK2373C_GA0170839_103322</name>
</gene>
<dbReference type="GO" id="GO:0005829">
    <property type="term" value="C:cytosol"/>
    <property type="evidence" value="ECO:0007669"/>
    <property type="project" value="TreeGrafter"/>
</dbReference>
<feature type="compositionally biased region" description="Low complexity" evidence="2">
    <location>
        <begin position="167"/>
        <end position="177"/>
    </location>
</feature>
<evidence type="ECO:0000256" key="2">
    <source>
        <dbReference type="SAM" id="MobiDB-lite"/>
    </source>
</evidence>
<dbReference type="GO" id="GO:0003700">
    <property type="term" value="F:DNA-binding transcription factor activity"/>
    <property type="evidence" value="ECO:0007669"/>
    <property type="project" value="TreeGrafter"/>
</dbReference>
<feature type="region of interest" description="Disordered" evidence="2">
    <location>
        <begin position="142"/>
        <end position="177"/>
    </location>
</feature>
<dbReference type="PROSITE" id="PS51197">
    <property type="entry name" value="HTH_RRF2_2"/>
    <property type="match status" value="1"/>
</dbReference>
<sequence length="177" mass="19510">MRLTTKGRYAVMAMLDLALHREQERIPLAEIARRQGISALYLEQLFAKLRRKGLVRGVRGPGGGYRLGHPAAETTIAEIIGAVDEHVDVTRCAGEENCQGGEQCVAHELWSDLNDRIQAFFSGISLEDLTTDVRLLPALSGEEAENNQREEIQCRKIKTKPHATGDAARPARAASDH</sequence>
<evidence type="ECO:0000313" key="3">
    <source>
        <dbReference type="EMBL" id="VFJ51924.1"/>
    </source>
</evidence>
<dbReference type="AlphaFoldDB" id="A0A450SK74"/>
<dbReference type="Gene3D" id="1.10.10.10">
    <property type="entry name" value="Winged helix-like DNA-binding domain superfamily/Winged helix DNA-binding domain"/>
    <property type="match status" value="1"/>
</dbReference>
<dbReference type="Pfam" id="PF02082">
    <property type="entry name" value="Rrf2"/>
    <property type="match status" value="1"/>
</dbReference>
<dbReference type="InterPro" id="IPR000944">
    <property type="entry name" value="Tscrpt_reg_Rrf2"/>
</dbReference>
<dbReference type="PANTHER" id="PTHR33221">
    <property type="entry name" value="WINGED HELIX-TURN-HELIX TRANSCRIPTIONAL REGULATOR, RRF2 FAMILY"/>
    <property type="match status" value="1"/>
</dbReference>
<dbReference type="EMBL" id="CAADEX010000044">
    <property type="protein sequence ID" value="VFJ53920.1"/>
    <property type="molecule type" value="Genomic_DNA"/>
</dbReference>
<evidence type="ECO:0000256" key="1">
    <source>
        <dbReference type="ARBA" id="ARBA00023125"/>
    </source>
</evidence>
<reference evidence="4" key="1">
    <citation type="submission" date="2019-02" db="EMBL/GenBank/DDBJ databases">
        <authorList>
            <person name="Gruber-Vodicka R. H."/>
            <person name="Seah K. B. B."/>
        </authorList>
    </citation>
    <scope>NUCLEOTIDE SEQUENCE</scope>
    <source>
        <strain evidence="3">BECK_DK161</strain>
        <strain evidence="4">BECK_DK47</strain>
    </source>
</reference>
<dbReference type="InterPro" id="IPR036390">
    <property type="entry name" value="WH_DNA-bd_sf"/>
</dbReference>
<dbReference type="GO" id="GO:0003677">
    <property type="term" value="F:DNA binding"/>
    <property type="evidence" value="ECO:0007669"/>
    <property type="project" value="UniProtKB-KW"/>
</dbReference>
<evidence type="ECO:0000313" key="4">
    <source>
        <dbReference type="EMBL" id="VFJ53920.1"/>
    </source>
</evidence>
<organism evidence="4">
    <name type="scientific">Candidatus Kentrum sp. DK</name>
    <dbReference type="NCBI Taxonomy" id="2126562"/>
    <lineage>
        <taxon>Bacteria</taxon>
        <taxon>Pseudomonadati</taxon>
        <taxon>Pseudomonadota</taxon>
        <taxon>Gammaproteobacteria</taxon>
        <taxon>Candidatus Kentrum</taxon>
    </lineage>
</organism>
<dbReference type="FunFam" id="1.10.10.10:FF:000026">
    <property type="entry name" value="HTH-type transcriptional regulator IscR"/>
    <property type="match status" value="1"/>
</dbReference>
<accession>A0A450SK74</accession>
<name>A0A450SK74_9GAMM</name>
<dbReference type="InterPro" id="IPR036388">
    <property type="entry name" value="WH-like_DNA-bd_sf"/>
</dbReference>
<proteinExistence type="predicted"/>
<protein>
    <submittedName>
        <fullName evidence="4">Transcriptional regulator, BadM/Rrf2 family</fullName>
    </submittedName>
</protein>